<dbReference type="Pfam" id="PF09331">
    <property type="entry name" value="DUF1985"/>
    <property type="match status" value="1"/>
</dbReference>
<proteinExistence type="inferred from homology"/>
<dbReference type="AlphaFoldDB" id="A0A8X8BD76"/>
<protein>
    <recommendedName>
        <fullName evidence="5">Ubiquitin-like protease family profile domain-containing protein</fullName>
    </recommendedName>
</protein>
<evidence type="ECO:0000256" key="2">
    <source>
        <dbReference type="ARBA" id="ARBA00022670"/>
    </source>
</evidence>
<sequence>MVSAKLVEIPDSPKNGEDLLIPDMMFVQGEEPNGVRVLTYQSSRAINFVLNSLEEDEIQTIRESAFGKLVEIAGKPSFSGRFTRYLLSRQLKVNKKHEVWFRFAGNPIRFSLREFAILTGLPCGKYPKKSKLKMRENLNEKPYWPTLFGKVEVVSVRSVVKMLRKKTVKDKNIRIKIACLALLSSVLLSTNLNMKIMREHAEGIEDIEEFFRFPWGRMAFDLLMSSVKERDEIALSQKSIALKGFVLAIQLVLVESVPSLTEVVLEHGSSSESDSEDDVDECRQKLGKKHTLSPGHARQIDSKSEVAVKSLIEEDPARPIDETSLQWSDEEEDEKVNNLLTLIRKGHAFSNDMFRGGATKADVERLIEVATSNRKVKRKSIPPPTAPLHDQTSVVNIVLQHLKPEVARLEENIASVASGMKDVSCKFVSIEDTVKSVIGPMLANFKEEVLKSVGQVLKKEKVEGTHKHERGLHAPTGLGTITDGQEGVGDINEEIIRNKKIHMSGYSENNLVFNLISSTYGTEIEVNGKDSEPDLPRKSKRSRAAPPGLRSQGAMQSYDGSAVIESKFSILQEKIKESFVINFMGLAVTSKDIADVVERVRPLSAKVVDILVKLLRFNLEKHLALPSGHPSPFFDTRFFKALSRAYPKFKRCKNRETFSFSRGLCAYFSSPLHDTKAGSSYYVPFCGGKKHWLGLCVNCSERKITVLDCNPTLSSDKDLATDLAPVCVMFPYLLKQAGGTTFCDVLTPFSIERPEGLVINYALPDSGLTAMLLLQSHALGGIEECKSISPANIAEEAKRAVVMVYEYHQKLVE</sequence>
<dbReference type="Proteomes" id="UP000886595">
    <property type="component" value="Unassembled WGS sequence"/>
</dbReference>
<feature type="region of interest" description="Disordered" evidence="4">
    <location>
        <begin position="464"/>
        <end position="484"/>
    </location>
</feature>
<dbReference type="InterPro" id="IPR015410">
    <property type="entry name" value="DUF1985"/>
</dbReference>
<dbReference type="EMBL" id="JAAMPC010000001">
    <property type="protein sequence ID" value="KAG2329652.1"/>
    <property type="molecule type" value="Genomic_DNA"/>
</dbReference>
<accession>A0A8X8BD76</accession>
<evidence type="ECO:0000256" key="4">
    <source>
        <dbReference type="SAM" id="MobiDB-lite"/>
    </source>
</evidence>
<comment type="caution">
    <text evidence="6">The sequence shown here is derived from an EMBL/GenBank/DDBJ whole genome shotgun (WGS) entry which is preliminary data.</text>
</comment>
<evidence type="ECO:0000313" key="6">
    <source>
        <dbReference type="EMBL" id="KAG2329652.1"/>
    </source>
</evidence>
<dbReference type="PROSITE" id="PS50600">
    <property type="entry name" value="ULP_PROTEASE"/>
    <property type="match status" value="1"/>
</dbReference>
<dbReference type="Pfam" id="PF02902">
    <property type="entry name" value="Peptidase_C48"/>
    <property type="match status" value="1"/>
</dbReference>
<dbReference type="GO" id="GO:0008234">
    <property type="term" value="F:cysteine-type peptidase activity"/>
    <property type="evidence" value="ECO:0007669"/>
    <property type="project" value="InterPro"/>
</dbReference>
<dbReference type="PANTHER" id="PTHR48449:SF2">
    <property type="entry name" value="UBIQUITIN-LIKE PROTEASE FAMILY PROFILE DOMAIN-CONTAINING PROTEIN"/>
    <property type="match status" value="1"/>
</dbReference>
<evidence type="ECO:0000313" key="7">
    <source>
        <dbReference type="Proteomes" id="UP000886595"/>
    </source>
</evidence>
<reference evidence="6 7" key="1">
    <citation type="submission" date="2020-02" db="EMBL/GenBank/DDBJ databases">
        <authorList>
            <person name="Ma Q."/>
            <person name="Huang Y."/>
            <person name="Song X."/>
            <person name="Pei D."/>
        </authorList>
    </citation>
    <scope>NUCLEOTIDE SEQUENCE [LARGE SCALE GENOMIC DNA]</scope>
    <source>
        <strain evidence="6">Sxm20200214</strain>
        <tissue evidence="6">Leaf</tissue>
    </source>
</reference>
<comment type="similarity">
    <text evidence="1">Belongs to the peptidase C48 family.</text>
</comment>
<dbReference type="SUPFAM" id="SSF54001">
    <property type="entry name" value="Cysteine proteinases"/>
    <property type="match status" value="1"/>
</dbReference>
<dbReference type="InterPro" id="IPR038765">
    <property type="entry name" value="Papain-like_cys_pep_sf"/>
</dbReference>
<keyword evidence="7" id="KW-1185">Reference proteome</keyword>
<evidence type="ECO:0000259" key="5">
    <source>
        <dbReference type="PROSITE" id="PS50600"/>
    </source>
</evidence>
<feature type="region of interest" description="Disordered" evidence="4">
    <location>
        <begin position="526"/>
        <end position="556"/>
    </location>
</feature>
<feature type="compositionally biased region" description="Basic and acidic residues" evidence="4">
    <location>
        <begin position="526"/>
        <end position="537"/>
    </location>
</feature>
<dbReference type="Gene3D" id="3.40.395.10">
    <property type="entry name" value="Adenoviral Proteinase, Chain A"/>
    <property type="match status" value="1"/>
</dbReference>
<dbReference type="InterPro" id="IPR003653">
    <property type="entry name" value="Peptidase_C48_C"/>
</dbReference>
<keyword evidence="2" id="KW-0645">Protease</keyword>
<evidence type="ECO:0000256" key="3">
    <source>
        <dbReference type="ARBA" id="ARBA00022801"/>
    </source>
</evidence>
<organism evidence="6 7">
    <name type="scientific">Brassica carinata</name>
    <name type="common">Ethiopian mustard</name>
    <name type="synonym">Abyssinian cabbage</name>
    <dbReference type="NCBI Taxonomy" id="52824"/>
    <lineage>
        <taxon>Eukaryota</taxon>
        <taxon>Viridiplantae</taxon>
        <taxon>Streptophyta</taxon>
        <taxon>Embryophyta</taxon>
        <taxon>Tracheophyta</taxon>
        <taxon>Spermatophyta</taxon>
        <taxon>Magnoliopsida</taxon>
        <taxon>eudicotyledons</taxon>
        <taxon>Gunneridae</taxon>
        <taxon>Pentapetalae</taxon>
        <taxon>rosids</taxon>
        <taxon>malvids</taxon>
        <taxon>Brassicales</taxon>
        <taxon>Brassicaceae</taxon>
        <taxon>Brassiceae</taxon>
        <taxon>Brassica</taxon>
    </lineage>
</organism>
<feature type="region of interest" description="Disordered" evidence="4">
    <location>
        <begin position="266"/>
        <end position="299"/>
    </location>
</feature>
<dbReference type="GO" id="GO:0006508">
    <property type="term" value="P:proteolysis"/>
    <property type="evidence" value="ECO:0007669"/>
    <property type="project" value="UniProtKB-KW"/>
</dbReference>
<gene>
    <name evidence="6" type="ORF">Bca52824_000832</name>
</gene>
<dbReference type="OrthoDB" id="1930729at2759"/>
<feature type="domain" description="Ubiquitin-like protease family profile" evidence="5">
    <location>
        <begin position="586"/>
        <end position="777"/>
    </location>
</feature>
<evidence type="ECO:0000256" key="1">
    <source>
        <dbReference type="ARBA" id="ARBA00005234"/>
    </source>
</evidence>
<keyword evidence="3" id="KW-0378">Hydrolase</keyword>
<name>A0A8X8BD76_BRACI</name>
<dbReference type="PANTHER" id="PTHR48449">
    <property type="entry name" value="DUF1985 DOMAIN-CONTAINING PROTEIN"/>
    <property type="match status" value="1"/>
</dbReference>